<evidence type="ECO:0000313" key="12">
    <source>
        <dbReference type="EMBL" id="CAI5438374.1"/>
    </source>
</evidence>
<dbReference type="FunFam" id="2.70.130.10:FF:000001">
    <property type="entry name" value="Endoplasmic reticulum lectin 1"/>
    <property type="match status" value="1"/>
</dbReference>
<dbReference type="Pfam" id="PF07915">
    <property type="entry name" value="PRKCSH"/>
    <property type="match status" value="2"/>
</dbReference>
<feature type="domain" description="MRH" evidence="11">
    <location>
        <begin position="344"/>
        <end position="470"/>
    </location>
</feature>
<dbReference type="InterPro" id="IPR044865">
    <property type="entry name" value="MRH_dom"/>
</dbReference>
<name>A0A9P1I2B5_9PELO</name>
<feature type="coiled-coil region" evidence="8">
    <location>
        <begin position="646"/>
        <end position="691"/>
    </location>
</feature>
<dbReference type="Gene3D" id="2.70.130.10">
    <property type="entry name" value="Mannose-6-phosphate receptor binding domain"/>
    <property type="match status" value="2"/>
</dbReference>
<reference evidence="12" key="1">
    <citation type="submission" date="2022-11" db="EMBL/GenBank/DDBJ databases">
        <authorList>
            <person name="Kikuchi T."/>
        </authorList>
    </citation>
    <scope>NUCLEOTIDE SEQUENCE</scope>
    <source>
        <strain evidence="12">PS1010</strain>
    </source>
</reference>
<evidence type="ECO:0000256" key="3">
    <source>
        <dbReference type="ARBA" id="ARBA00022824"/>
    </source>
</evidence>
<evidence type="ECO:0000256" key="7">
    <source>
        <dbReference type="ARBA" id="ARBA00041661"/>
    </source>
</evidence>
<evidence type="ECO:0000256" key="2">
    <source>
        <dbReference type="ARBA" id="ARBA00022729"/>
    </source>
</evidence>
<comment type="caution">
    <text evidence="12">The sequence shown here is derived from an EMBL/GenBank/DDBJ whole genome shotgun (WGS) entry which is preliminary data.</text>
</comment>
<evidence type="ECO:0000256" key="1">
    <source>
        <dbReference type="ARBA" id="ARBA00004240"/>
    </source>
</evidence>
<evidence type="ECO:0000256" key="6">
    <source>
        <dbReference type="ARBA" id="ARBA00041108"/>
    </source>
</evidence>
<feature type="domain" description="MRH" evidence="11">
    <location>
        <begin position="102"/>
        <end position="228"/>
    </location>
</feature>
<keyword evidence="3" id="KW-0256">Endoplasmic reticulum</keyword>
<evidence type="ECO:0000256" key="5">
    <source>
        <dbReference type="ARBA" id="ARBA00037585"/>
    </source>
</evidence>
<dbReference type="GO" id="GO:0030968">
    <property type="term" value="P:endoplasmic reticulum unfolded protein response"/>
    <property type="evidence" value="ECO:0007669"/>
    <property type="project" value="InterPro"/>
</dbReference>
<dbReference type="GO" id="GO:0030970">
    <property type="term" value="P:retrograde protein transport, ER to cytosol"/>
    <property type="evidence" value="ECO:0007669"/>
    <property type="project" value="TreeGrafter"/>
</dbReference>
<dbReference type="SUPFAM" id="SSF50911">
    <property type="entry name" value="Mannose 6-phosphate receptor domain"/>
    <property type="match status" value="2"/>
</dbReference>
<keyword evidence="2 10" id="KW-0732">Signal</keyword>
<dbReference type="InterPro" id="IPR012913">
    <property type="entry name" value="OS9-like_dom"/>
</dbReference>
<dbReference type="InterPro" id="IPR045149">
    <property type="entry name" value="OS-9-like"/>
</dbReference>
<dbReference type="Proteomes" id="UP001152747">
    <property type="component" value="Unassembled WGS sequence"/>
</dbReference>
<comment type="subcellular location">
    <subcellularLocation>
        <location evidence="1">Endoplasmic reticulum</location>
    </subcellularLocation>
</comment>
<dbReference type="PANTHER" id="PTHR15414:SF0">
    <property type="entry name" value="ENDOPLASMIC RETICULUM LECTIN 1"/>
    <property type="match status" value="1"/>
</dbReference>
<evidence type="ECO:0000256" key="8">
    <source>
        <dbReference type="SAM" id="Coils"/>
    </source>
</evidence>
<dbReference type="OrthoDB" id="239053at2759"/>
<keyword evidence="4" id="KW-1015">Disulfide bond</keyword>
<evidence type="ECO:0000256" key="4">
    <source>
        <dbReference type="ARBA" id="ARBA00023157"/>
    </source>
</evidence>
<feature type="compositionally biased region" description="Polar residues" evidence="9">
    <location>
        <begin position="530"/>
        <end position="541"/>
    </location>
</feature>
<feature type="region of interest" description="Disordered" evidence="9">
    <location>
        <begin position="487"/>
        <end position="541"/>
    </location>
</feature>
<dbReference type="EMBL" id="CANHGI010000001">
    <property type="protein sequence ID" value="CAI5438374.1"/>
    <property type="molecule type" value="Genomic_DNA"/>
</dbReference>
<keyword evidence="8" id="KW-0175">Coiled coil</keyword>
<dbReference type="InterPro" id="IPR009011">
    <property type="entry name" value="Man6P_isomerase_rcpt-bd_dom_sf"/>
</dbReference>
<evidence type="ECO:0000256" key="9">
    <source>
        <dbReference type="SAM" id="MobiDB-lite"/>
    </source>
</evidence>
<dbReference type="PROSITE" id="PS51914">
    <property type="entry name" value="MRH"/>
    <property type="match status" value="2"/>
</dbReference>
<feature type="chain" id="PRO_5040269077" description="Endoplasmic reticulum lectin 1" evidence="10">
    <location>
        <begin position="22"/>
        <end position="981"/>
    </location>
</feature>
<keyword evidence="13" id="KW-1185">Reference proteome</keyword>
<evidence type="ECO:0000313" key="13">
    <source>
        <dbReference type="Proteomes" id="UP001152747"/>
    </source>
</evidence>
<protein>
    <recommendedName>
        <fullName evidence="6">Endoplasmic reticulum lectin 1</fullName>
    </recommendedName>
    <alternativeName>
        <fullName evidence="7">ER lectin</fullName>
    </alternativeName>
</protein>
<feature type="compositionally biased region" description="Acidic residues" evidence="9">
    <location>
        <begin position="498"/>
        <end position="521"/>
    </location>
</feature>
<feature type="compositionally biased region" description="Basic and acidic residues" evidence="9">
    <location>
        <begin position="487"/>
        <end position="497"/>
    </location>
</feature>
<evidence type="ECO:0000256" key="10">
    <source>
        <dbReference type="SAM" id="SignalP"/>
    </source>
</evidence>
<gene>
    <name evidence="12" type="ORF">CAMP_LOCUS1011</name>
</gene>
<sequence length="981" mass="113367">MGKLDLSILVLFISLSYNAQCQLIDDSIHFTVKFTNDQSKIKLADRKPEELTDEDDVVPLVSKNGEKFLCQIPHIEHEEEKSEEYTGESPQEILEKQLYKSDACSYLVDTYWSYMVCHGRYITQFHDDKNSLNNLARTEYYLGNYHVEYPKSKSDILHPKKRMIENENYPIYTAHYNRGTSCDLTGKPRTTDVIYICVPNMQHKILSVTEVASCHYEIIIMTHILCKHPSYTLNENKDHEIVCWNTEANSEETAPPKALQNLNEYHDTTFKREYTINPDNYINNEHIDSIVDVEKVTIETLERAKQVKTPELKLAGEKRYENKDTLANNPLVVDHTVNSILTGEECIVGGQGWWKYEFCYGKQVVQFHEEANGNRLDIVLGVFDETIHKLWVEEVPLMRKPKKNGNHVSQISHLYSKGDLCDETGAHRSVEVRLRCQPAEHSALAISLTLSEPRTCHYILTIDSERFCEPLQYSDDFGMIRLEKKTAADKMAPKDKEEIELDPEDEQEEEEEDDDTEENEEKESGNKENQPSVSFNTNSLKSTKSNLSGNIYVGDPPPTSSLIGKNVDHRLKSPYAVITAPKTTRGPRSCPGAPMETSMLMDRKNVMQQQKKQQKVRDDSAINEIAYRNMIARQQYDMTSYESDEDEIYEARIRTMEARNAHLENKLKKMHRRMNDERSTMTQQIAILQEENYRLKKNHDRMHRQYSHLKQQIEIERKQKSDLLKMLHDANNKIAMFEAGCDENENDESVNTSSLLCPYSNNTMERSSEGAGEALCFPESSQNFGMFPGMTIINSMPNSMKDDMDTQDEVRIFRTSMEENSSPIEMARRELSPFEEMKQLINRGAQITRSHSDTDLAKIDEKCFELEEEPEKPQYVRKSSWLKKNSRCEEDMSTSDSDEERANLIEKQLKKKGGLVKFNPPRQTIQAKHYKRFGKMERTALADFDYLQDMSTDVSGMMSSPEVNQLAQAMSSNTFPSRHHF</sequence>
<evidence type="ECO:0000259" key="11">
    <source>
        <dbReference type="PROSITE" id="PS51914"/>
    </source>
</evidence>
<comment type="function">
    <text evidence="5">Probable lectin that binds selectively to improperly folded lumenal proteins. May function in endoplasmic reticulum quality control and endoplasmic reticulum-associated degradation (ERAD) of both non-glycosylated proteins and glycoproteins.</text>
</comment>
<dbReference type="PANTHER" id="PTHR15414">
    <property type="entry name" value="OS-9-RELATED"/>
    <property type="match status" value="1"/>
</dbReference>
<dbReference type="GO" id="GO:0005788">
    <property type="term" value="C:endoplasmic reticulum lumen"/>
    <property type="evidence" value="ECO:0007669"/>
    <property type="project" value="TreeGrafter"/>
</dbReference>
<proteinExistence type="predicted"/>
<dbReference type="AlphaFoldDB" id="A0A9P1I2B5"/>
<accession>A0A9P1I2B5</accession>
<organism evidence="12 13">
    <name type="scientific">Caenorhabditis angaria</name>
    <dbReference type="NCBI Taxonomy" id="860376"/>
    <lineage>
        <taxon>Eukaryota</taxon>
        <taxon>Metazoa</taxon>
        <taxon>Ecdysozoa</taxon>
        <taxon>Nematoda</taxon>
        <taxon>Chromadorea</taxon>
        <taxon>Rhabditida</taxon>
        <taxon>Rhabditina</taxon>
        <taxon>Rhabditomorpha</taxon>
        <taxon>Rhabditoidea</taxon>
        <taxon>Rhabditidae</taxon>
        <taxon>Peloderinae</taxon>
        <taxon>Caenorhabditis</taxon>
    </lineage>
</organism>
<feature type="signal peptide" evidence="10">
    <location>
        <begin position="1"/>
        <end position="21"/>
    </location>
</feature>